<keyword evidence="5" id="KW-1185">Reference proteome</keyword>
<protein>
    <recommendedName>
        <fullName evidence="1">DNA-directed RNA polymerase III subunit RPC3</fullName>
        <shortName evidence="1">RNA polymerase III subunit C3</shortName>
    </recommendedName>
</protein>
<dbReference type="GO" id="GO:0003697">
    <property type="term" value="F:single-stranded DNA binding"/>
    <property type="evidence" value="ECO:0007669"/>
    <property type="project" value="UniProtKB-UniRule"/>
</dbReference>
<dbReference type="Pfam" id="PF08221">
    <property type="entry name" value="HTH_9"/>
    <property type="match status" value="1"/>
</dbReference>
<keyword evidence="1" id="KW-0804">Transcription</keyword>
<dbReference type="PANTHER" id="PTHR12949">
    <property type="entry name" value="RNA POLYMERASE III DNA DIRECTED -RELATED"/>
    <property type="match status" value="1"/>
</dbReference>
<dbReference type="InterPro" id="IPR039748">
    <property type="entry name" value="RPC3"/>
</dbReference>
<dbReference type="Proteomes" id="UP000002630">
    <property type="component" value="Linkage Group LG32"/>
</dbReference>
<gene>
    <name evidence="4" type="ORF">Esi_0170_0035</name>
</gene>
<evidence type="ECO:0000256" key="1">
    <source>
        <dbReference type="RuleBase" id="RU367076"/>
    </source>
</evidence>
<organism evidence="4 5">
    <name type="scientific">Ectocarpus siliculosus</name>
    <name type="common">Brown alga</name>
    <name type="synonym">Conferva siliculosa</name>
    <dbReference type="NCBI Taxonomy" id="2880"/>
    <lineage>
        <taxon>Eukaryota</taxon>
        <taxon>Sar</taxon>
        <taxon>Stramenopiles</taxon>
        <taxon>Ochrophyta</taxon>
        <taxon>PX clade</taxon>
        <taxon>Phaeophyceae</taxon>
        <taxon>Ectocarpales</taxon>
        <taxon>Ectocarpaceae</taxon>
        <taxon>Ectocarpus</taxon>
    </lineage>
</organism>
<evidence type="ECO:0000313" key="5">
    <source>
        <dbReference type="Proteomes" id="UP000002630"/>
    </source>
</evidence>
<name>D7FMS5_ECTSI</name>
<accession>D7FMS5</accession>
<dbReference type="AlphaFoldDB" id="D7FMS5"/>
<dbReference type="InterPro" id="IPR036388">
    <property type="entry name" value="WH-like_DNA-bd_sf"/>
</dbReference>
<dbReference type="EMBL" id="FN648215">
    <property type="protein sequence ID" value="CBJ29990.1"/>
    <property type="molecule type" value="Genomic_DNA"/>
</dbReference>
<feature type="compositionally biased region" description="Gly residues" evidence="2">
    <location>
        <begin position="250"/>
        <end position="259"/>
    </location>
</feature>
<sequence length="301" mass="32849">MAFLLESQMPLVALESSRRKLVLSVIEEYHGPIVSTVAEVLMRADRTTLAELTRLVLRDQGIMGVSRAGKTITKVTAANVKESLLIMTQHNMVAAAMPTEKEMRKARASSSGRSGNIRLHYTLLPLEVLVRTRGPQFHSHAARTFSKVAGLVVDCFLRHGRRTLPDVKEELLRREGEAARARKALANPEDEDEDDEDDHVQEVTPESIQKSFEELVMKKYIDKVPKLDLVTPTVEPEKAKKPSMTFGAPAGSGGGGSGNGSKSKSASAANGQNGRNKELAERQQKGAAQTSARKRRMLGGA</sequence>
<proteinExistence type="inferred from homology"/>
<dbReference type="InParanoid" id="D7FMS5"/>
<feature type="compositionally biased region" description="Acidic residues" evidence="2">
    <location>
        <begin position="188"/>
        <end position="199"/>
    </location>
</feature>
<feature type="compositionally biased region" description="Basic and acidic residues" evidence="2">
    <location>
        <begin position="275"/>
        <end position="284"/>
    </location>
</feature>
<evidence type="ECO:0000256" key="2">
    <source>
        <dbReference type="SAM" id="MobiDB-lite"/>
    </source>
</evidence>
<dbReference type="Gene3D" id="1.10.10.10">
    <property type="entry name" value="Winged helix-like DNA-binding domain superfamily/Winged helix DNA-binding domain"/>
    <property type="match status" value="2"/>
</dbReference>
<comment type="subunit">
    <text evidence="1">Component of the RNA polymerase III (Pol III) complex consisting of 17 subunits.</text>
</comment>
<dbReference type="GO" id="GO:0005666">
    <property type="term" value="C:RNA polymerase III complex"/>
    <property type="evidence" value="ECO:0007669"/>
    <property type="project" value="UniProtKB-UniRule"/>
</dbReference>
<feature type="compositionally biased region" description="Basic residues" evidence="2">
    <location>
        <begin position="292"/>
        <end position="301"/>
    </location>
</feature>
<comment type="similarity">
    <text evidence="1">Belongs to the eukaryotic RPC3/POLR3C RNA polymerase subunit family.</text>
</comment>
<feature type="region of interest" description="Disordered" evidence="2">
    <location>
        <begin position="178"/>
        <end position="208"/>
    </location>
</feature>
<evidence type="ECO:0000259" key="3">
    <source>
        <dbReference type="Pfam" id="PF08221"/>
    </source>
</evidence>
<comment type="function">
    <text evidence="1">DNA-dependent RNA polymerase catalyzes the transcription of DNA into RNA using the four ribonucleoside triphosphates as substrates. Specific core component of RNA polymerase III which synthesizes small RNAs, such as 5S rRNA and tRNAs.</text>
</comment>
<evidence type="ECO:0000313" key="4">
    <source>
        <dbReference type="EMBL" id="CBJ29990.1"/>
    </source>
</evidence>
<feature type="region of interest" description="Disordered" evidence="2">
    <location>
        <begin position="233"/>
        <end position="301"/>
    </location>
</feature>
<dbReference type="InterPro" id="IPR013197">
    <property type="entry name" value="RNA_pol_III_RPC82-rel_HTH"/>
</dbReference>
<reference evidence="4 5" key="1">
    <citation type="journal article" date="2010" name="Nature">
        <title>The Ectocarpus genome and the independent evolution of multicellularity in brown algae.</title>
        <authorList>
            <person name="Cock J.M."/>
            <person name="Sterck L."/>
            <person name="Rouze P."/>
            <person name="Scornet D."/>
            <person name="Allen A.E."/>
            <person name="Amoutzias G."/>
            <person name="Anthouard V."/>
            <person name="Artiguenave F."/>
            <person name="Aury J.M."/>
            <person name="Badger J.H."/>
            <person name="Beszteri B."/>
            <person name="Billiau K."/>
            <person name="Bonnet E."/>
            <person name="Bothwell J.H."/>
            <person name="Bowler C."/>
            <person name="Boyen C."/>
            <person name="Brownlee C."/>
            <person name="Carrano C.J."/>
            <person name="Charrier B."/>
            <person name="Cho G.Y."/>
            <person name="Coelho S.M."/>
            <person name="Collen J."/>
            <person name="Corre E."/>
            <person name="Da Silva C."/>
            <person name="Delage L."/>
            <person name="Delaroque N."/>
            <person name="Dittami S.M."/>
            <person name="Doulbeau S."/>
            <person name="Elias M."/>
            <person name="Farnham G."/>
            <person name="Gachon C.M."/>
            <person name="Gschloessl B."/>
            <person name="Heesch S."/>
            <person name="Jabbari K."/>
            <person name="Jubin C."/>
            <person name="Kawai H."/>
            <person name="Kimura K."/>
            <person name="Kloareg B."/>
            <person name="Kupper F.C."/>
            <person name="Lang D."/>
            <person name="Le Bail A."/>
            <person name="Leblanc C."/>
            <person name="Lerouge P."/>
            <person name="Lohr M."/>
            <person name="Lopez P.J."/>
            <person name="Martens C."/>
            <person name="Maumus F."/>
            <person name="Michel G."/>
            <person name="Miranda-Saavedra D."/>
            <person name="Morales J."/>
            <person name="Moreau H."/>
            <person name="Motomura T."/>
            <person name="Nagasato C."/>
            <person name="Napoli C.A."/>
            <person name="Nelson D.R."/>
            <person name="Nyvall-Collen P."/>
            <person name="Peters A.F."/>
            <person name="Pommier C."/>
            <person name="Potin P."/>
            <person name="Poulain J."/>
            <person name="Quesneville H."/>
            <person name="Read B."/>
            <person name="Rensing S.A."/>
            <person name="Ritter A."/>
            <person name="Rousvoal S."/>
            <person name="Samanta M."/>
            <person name="Samson G."/>
            <person name="Schroeder D.C."/>
            <person name="Segurens B."/>
            <person name="Strittmatter M."/>
            <person name="Tonon T."/>
            <person name="Tregear J.W."/>
            <person name="Valentin K."/>
            <person name="von Dassow P."/>
            <person name="Yamagishi T."/>
            <person name="Van de Peer Y."/>
            <person name="Wincker P."/>
        </authorList>
    </citation>
    <scope>NUCLEOTIDE SEQUENCE [LARGE SCALE GENOMIC DNA]</scope>
    <source>
        <strain evidence="5">Ec32 / CCAP1310/4</strain>
    </source>
</reference>
<keyword evidence="1" id="KW-0240">DNA-directed RNA polymerase</keyword>
<dbReference type="STRING" id="2880.D7FMS5"/>
<feature type="domain" description="RNA polymerase III subunit RPC82-related helix-turn-helix" evidence="3">
    <location>
        <begin position="20"/>
        <end position="55"/>
    </location>
</feature>
<feature type="compositionally biased region" description="Low complexity" evidence="2">
    <location>
        <begin position="260"/>
        <end position="271"/>
    </location>
</feature>
<dbReference type="OrthoDB" id="272392at2759"/>
<dbReference type="PANTHER" id="PTHR12949:SF0">
    <property type="entry name" value="DNA-DIRECTED RNA POLYMERASE III SUBUNIT RPC3"/>
    <property type="match status" value="1"/>
</dbReference>
<comment type="subcellular location">
    <subcellularLocation>
        <location evidence="1">Nucleus</location>
    </subcellularLocation>
</comment>
<dbReference type="EMBL" id="FN649757">
    <property type="protein sequence ID" value="CBJ29990.1"/>
    <property type="molecule type" value="Genomic_DNA"/>
</dbReference>
<keyword evidence="1" id="KW-0539">Nucleus</keyword>